<dbReference type="InterPro" id="IPR003607">
    <property type="entry name" value="HD/PDEase_dom"/>
</dbReference>
<dbReference type="Pfam" id="PF01966">
    <property type="entry name" value="HD"/>
    <property type="match status" value="1"/>
</dbReference>
<dbReference type="PANTHER" id="PTHR11373">
    <property type="entry name" value="DEOXYNUCLEOSIDE TRIPHOSPHATE TRIPHOSPHOHYDROLASE"/>
    <property type="match status" value="1"/>
</dbReference>
<dbReference type="Ensembl" id="ENSNMLT00000031832.1">
    <property type="protein sequence ID" value="ENSNMLP00000028508.1"/>
    <property type="gene ID" value="ENSNMLG00000018059.1"/>
</dbReference>
<dbReference type="CDD" id="cd00077">
    <property type="entry name" value="HDc"/>
    <property type="match status" value="1"/>
</dbReference>
<reference evidence="4" key="1">
    <citation type="submission" date="2025-08" db="UniProtKB">
        <authorList>
            <consortium name="Ensembl"/>
        </authorList>
    </citation>
    <scope>IDENTIFICATION</scope>
</reference>
<evidence type="ECO:0000313" key="4">
    <source>
        <dbReference type="Ensembl" id="ENSNMLP00000028508.1"/>
    </source>
</evidence>
<comment type="similarity">
    <text evidence="1">Belongs to the SAMHD1 family.</text>
</comment>
<dbReference type="InterPro" id="IPR006674">
    <property type="entry name" value="HD_domain"/>
</dbReference>
<dbReference type="AlphaFoldDB" id="A0A8C6U6Y9"/>
<dbReference type="GO" id="GO:0005634">
    <property type="term" value="C:nucleus"/>
    <property type="evidence" value="ECO:0007669"/>
    <property type="project" value="TreeGrafter"/>
</dbReference>
<organism evidence="4 5">
    <name type="scientific">Neogobius melanostomus</name>
    <name type="common">round goby</name>
    <dbReference type="NCBI Taxonomy" id="47308"/>
    <lineage>
        <taxon>Eukaryota</taxon>
        <taxon>Metazoa</taxon>
        <taxon>Chordata</taxon>
        <taxon>Craniata</taxon>
        <taxon>Vertebrata</taxon>
        <taxon>Euteleostomi</taxon>
        <taxon>Actinopterygii</taxon>
        <taxon>Neopterygii</taxon>
        <taxon>Teleostei</taxon>
        <taxon>Neoteleostei</taxon>
        <taxon>Acanthomorphata</taxon>
        <taxon>Gobiaria</taxon>
        <taxon>Gobiiformes</taxon>
        <taxon>Gobioidei</taxon>
        <taxon>Gobiidae</taxon>
        <taxon>Benthophilinae</taxon>
        <taxon>Neogobiini</taxon>
        <taxon>Neogobius</taxon>
    </lineage>
</organism>
<sequence>MLLTHTAPPSPGPATEAIRRLRKESARSLFLSEPGAPTDQADRKTRAKQEVRSREKRRSGVFQNKICLLTIYLVSFTASKVPLLPQVFNDPIHGHMEFHPLLVKIIDTPQFQRLRTSNIRQTGFVTKANDFEIFHRVAHLAGEFVRSLKKNQPELLITDRDILCVEIAGLCHDVGHGPFSHMFDRMFIPKARPDLKGWKGKYKGRKENKHFLYEIVANKQNGIDVDKFDYFARDCHHLGMKNSFDHLRYIKFARVCDVKEKGLQICARDKELSNIYDMFHTRSRLHQKAYQHKPSLSSRRCMITEAFLKANPILKISDALDGNGDVVIDKYTKLTDDIFGEILNSPDSGLDDAKQILNKIISRKIYKHLGMTKRGTEEQVLKSTAKYHVFLDVLLSGFVFQISIIDFGKGKNNPLDDMYFYRKSDINNPFRIPTKQVSDFLLPKNFSEEWIHVYCKDPKNVAVAKKSFRKWCGKNNFLLPPVNNMT</sequence>
<feature type="region of interest" description="Disordered" evidence="2">
    <location>
        <begin position="29"/>
        <end position="56"/>
    </location>
</feature>
<dbReference type="GO" id="GO:0006203">
    <property type="term" value="P:dGTP catabolic process"/>
    <property type="evidence" value="ECO:0007669"/>
    <property type="project" value="TreeGrafter"/>
</dbReference>
<accession>A0A8C6U6Y9</accession>
<dbReference type="Proteomes" id="UP000694523">
    <property type="component" value="Unplaced"/>
</dbReference>
<evidence type="ECO:0000259" key="3">
    <source>
        <dbReference type="Pfam" id="PF01966"/>
    </source>
</evidence>
<protein>
    <recommendedName>
        <fullName evidence="3">HD domain-containing protein</fullName>
    </recommendedName>
</protein>
<feature type="domain" description="HD" evidence="3">
    <location>
        <begin position="136"/>
        <end position="193"/>
    </location>
</feature>
<dbReference type="Gene3D" id="1.10.3210.10">
    <property type="entry name" value="Hypothetical protein af1432"/>
    <property type="match status" value="2"/>
</dbReference>
<dbReference type="SUPFAM" id="SSF109604">
    <property type="entry name" value="HD-domain/PDEase-like"/>
    <property type="match status" value="1"/>
</dbReference>
<feature type="compositionally biased region" description="Basic and acidic residues" evidence="2">
    <location>
        <begin position="40"/>
        <end position="53"/>
    </location>
</feature>
<dbReference type="Gene3D" id="3.30.70.2760">
    <property type="match status" value="1"/>
</dbReference>
<evidence type="ECO:0000256" key="2">
    <source>
        <dbReference type="SAM" id="MobiDB-lite"/>
    </source>
</evidence>
<proteinExistence type="inferred from homology"/>
<dbReference type="GO" id="GO:0051607">
    <property type="term" value="P:defense response to virus"/>
    <property type="evidence" value="ECO:0007669"/>
    <property type="project" value="TreeGrafter"/>
</dbReference>
<dbReference type="GO" id="GO:0045088">
    <property type="term" value="P:regulation of innate immune response"/>
    <property type="evidence" value="ECO:0007669"/>
    <property type="project" value="TreeGrafter"/>
</dbReference>
<dbReference type="GO" id="GO:0008832">
    <property type="term" value="F:dGTPase activity"/>
    <property type="evidence" value="ECO:0007669"/>
    <property type="project" value="TreeGrafter"/>
</dbReference>
<dbReference type="PANTHER" id="PTHR11373:SF4">
    <property type="entry name" value="DEOXYNUCLEOSIDE TRIPHOSPHATE TRIPHOSPHOHYDROLASE SAMHD1"/>
    <property type="match status" value="1"/>
</dbReference>
<name>A0A8C6U6Y9_9GOBI</name>
<keyword evidence="5" id="KW-1185">Reference proteome</keyword>
<evidence type="ECO:0000313" key="5">
    <source>
        <dbReference type="Proteomes" id="UP000694523"/>
    </source>
</evidence>
<evidence type="ECO:0000256" key="1">
    <source>
        <dbReference type="ARBA" id="ARBA00005776"/>
    </source>
</evidence>
<reference evidence="4" key="2">
    <citation type="submission" date="2025-09" db="UniProtKB">
        <authorList>
            <consortium name="Ensembl"/>
        </authorList>
    </citation>
    <scope>IDENTIFICATION</scope>
</reference>
<dbReference type="InterPro" id="IPR050135">
    <property type="entry name" value="dGTPase-like"/>
</dbReference>